<evidence type="ECO:0000259" key="1">
    <source>
        <dbReference type="Pfam" id="PF04558"/>
    </source>
</evidence>
<dbReference type="GO" id="GO:0004812">
    <property type="term" value="F:aminoacyl-tRNA ligase activity"/>
    <property type="evidence" value="ECO:0007669"/>
    <property type="project" value="InterPro"/>
</dbReference>
<dbReference type="InterPro" id="IPR042558">
    <property type="entry name" value="Gln-tRNA-synth_Ib_RNA-bd_N_1"/>
</dbReference>
<dbReference type="AlphaFoldDB" id="A0A7R9MTA6"/>
<organism evidence="2">
    <name type="scientific">Oppiella nova</name>
    <dbReference type="NCBI Taxonomy" id="334625"/>
    <lineage>
        <taxon>Eukaryota</taxon>
        <taxon>Metazoa</taxon>
        <taxon>Ecdysozoa</taxon>
        <taxon>Arthropoda</taxon>
        <taxon>Chelicerata</taxon>
        <taxon>Arachnida</taxon>
        <taxon>Acari</taxon>
        <taxon>Acariformes</taxon>
        <taxon>Sarcoptiformes</taxon>
        <taxon>Oribatida</taxon>
        <taxon>Brachypylina</taxon>
        <taxon>Oppioidea</taxon>
        <taxon>Oppiidae</taxon>
        <taxon>Oppiella</taxon>
    </lineage>
</organism>
<dbReference type="GO" id="GO:0005737">
    <property type="term" value="C:cytoplasm"/>
    <property type="evidence" value="ECO:0007669"/>
    <property type="project" value="InterPro"/>
</dbReference>
<feature type="domain" description="Glutaminyl-tRNA synthetase class Ib non-specific RNA-binding" evidence="1">
    <location>
        <begin position="3"/>
        <end position="67"/>
    </location>
</feature>
<gene>
    <name evidence="2" type="ORF">ONB1V03_LOCUS21894</name>
</gene>
<evidence type="ECO:0000313" key="2">
    <source>
        <dbReference type="EMBL" id="CAD7665337.1"/>
    </source>
</evidence>
<dbReference type="EMBL" id="CAJPVJ010045355">
    <property type="protein sequence ID" value="CAG2182473.1"/>
    <property type="molecule type" value="Genomic_DNA"/>
</dbReference>
<dbReference type="Gene3D" id="1.10.8.1290">
    <property type="entry name" value="Glutaminyl-tRNA synthetase, non-specific RNA binding region part 1, domain 1"/>
    <property type="match status" value="1"/>
</dbReference>
<evidence type="ECO:0000313" key="3">
    <source>
        <dbReference type="Proteomes" id="UP000728032"/>
    </source>
</evidence>
<keyword evidence="3" id="KW-1185">Reference proteome</keyword>
<dbReference type="GO" id="GO:0005524">
    <property type="term" value="F:ATP binding"/>
    <property type="evidence" value="ECO:0007669"/>
    <property type="project" value="InterPro"/>
</dbReference>
<dbReference type="GO" id="GO:0006418">
    <property type="term" value="P:tRNA aminoacylation for protein translation"/>
    <property type="evidence" value="ECO:0007669"/>
    <property type="project" value="InterPro"/>
</dbReference>
<dbReference type="InterPro" id="IPR007639">
    <property type="entry name" value="Gln-tRNA-synth_Ib_RNA-bd_N"/>
</dbReference>
<dbReference type="OrthoDB" id="10250478at2759"/>
<name>A0A7R9MTA6_9ACAR</name>
<dbReference type="Proteomes" id="UP000728032">
    <property type="component" value="Unassembled WGS sequence"/>
</dbReference>
<accession>A0A7R9MTA6</accession>
<protein>
    <recommendedName>
        <fullName evidence="1">Glutaminyl-tRNA synthetase class Ib non-specific RNA-binding domain-containing protein</fullName>
    </recommendedName>
</protein>
<sequence>MSEELIQQFVSIGLSESKAKETLKNDVLSKTLNELIVETNKHVKTGNGLNKSIGKLVYQTATTIKSQIR</sequence>
<dbReference type="Pfam" id="PF04558">
    <property type="entry name" value="tRNA_synt_1c_R1"/>
    <property type="match status" value="1"/>
</dbReference>
<dbReference type="EMBL" id="OC960180">
    <property type="protein sequence ID" value="CAD7665337.1"/>
    <property type="molecule type" value="Genomic_DNA"/>
</dbReference>
<feature type="non-terminal residue" evidence="2">
    <location>
        <position position="69"/>
    </location>
</feature>
<proteinExistence type="predicted"/>
<reference evidence="2" key="1">
    <citation type="submission" date="2020-11" db="EMBL/GenBank/DDBJ databases">
        <authorList>
            <person name="Tran Van P."/>
        </authorList>
    </citation>
    <scope>NUCLEOTIDE SEQUENCE</scope>
</reference>